<sequence length="187" mass="21409">MSPPIPKEIPDMTSPHYQNYINELKKAKNKDKLSQTQIYKVLFMEQLEDANLADQFLPNRHQSKEIQFHPSRKWRFDFACEREKVAVELQGGGYGNVIKCDKCHLTVMRRLKSGLLRPIREGGRHQNPKALRDEYEKLNEAALLGWRVFLFAPEQIKDKTAINLISKLVSPGPLQQKDSALAIGPSG</sequence>
<gene>
    <name evidence="1" type="ORF">LCGC14_0901130</name>
</gene>
<evidence type="ECO:0000313" key="1">
    <source>
        <dbReference type="EMBL" id="KKN23829.1"/>
    </source>
</evidence>
<reference evidence="1" key="1">
    <citation type="journal article" date="2015" name="Nature">
        <title>Complex archaea that bridge the gap between prokaryotes and eukaryotes.</title>
        <authorList>
            <person name="Spang A."/>
            <person name="Saw J.H."/>
            <person name="Jorgensen S.L."/>
            <person name="Zaremba-Niedzwiedzka K."/>
            <person name="Martijn J."/>
            <person name="Lind A.E."/>
            <person name="van Eijk R."/>
            <person name="Schleper C."/>
            <person name="Guy L."/>
            <person name="Ettema T.J."/>
        </authorList>
    </citation>
    <scope>NUCLEOTIDE SEQUENCE</scope>
</reference>
<name>A0A0F9P1E2_9ZZZZ</name>
<proteinExistence type="predicted"/>
<dbReference type="EMBL" id="LAZR01002935">
    <property type="protein sequence ID" value="KKN23829.1"/>
    <property type="molecule type" value="Genomic_DNA"/>
</dbReference>
<accession>A0A0F9P1E2</accession>
<dbReference type="Gene3D" id="3.40.960.10">
    <property type="entry name" value="VSR Endonuclease"/>
    <property type="match status" value="1"/>
</dbReference>
<dbReference type="AlphaFoldDB" id="A0A0F9P1E2"/>
<protein>
    <recommendedName>
        <fullName evidence="2">DUF559 domain-containing protein</fullName>
    </recommendedName>
</protein>
<comment type="caution">
    <text evidence="1">The sequence shown here is derived from an EMBL/GenBank/DDBJ whole genome shotgun (WGS) entry which is preliminary data.</text>
</comment>
<organism evidence="1">
    <name type="scientific">marine sediment metagenome</name>
    <dbReference type="NCBI Taxonomy" id="412755"/>
    <lineage>
        <taxon>unclassified sequences</taxon>
        <taxon>metagenomes</taxon>
        <taxon>ecological metagenomes</taxon>
    </lineage>
</organism>
<evidence type="ECO:0008006" key="2">
    <source>
        <dbReference type="Google" id="ProtNLM"/>
    </source>
</evidence>